<sequence>MSVHKKIEPFDMTRTVLTEPCQVLTLLTNSENYPMNKLIS</sequence>
<reference evidence="1" key="1">
    <citation type="journal article" date="2015" name="Proc. Natl. Acad. Sci. U.S.A.">
        <title>Networks of energetic and metabolic interactions define dynamics in microbial communities.</title>
        <authorList>
            <person name="Embree M."/>
            <person name="Liu J.K."/>
            <person name="Al-Bassam M.M."/>
            <person name="Zengler K."/>
        </authorList>
    </citation>
    <scope>NUCLEOTIDE SEQUENCE</scope>
</reference>
<name>A0A0W8E657_9ZZZZ</name>
<protein>
    <submittedName>
        <fullName evidence="1">Uncharacterized protein</fullName>
    </submittedName>
</protein>
<evidence type="ECO:0000313" key="1">
    <source>
        <dbReference type="EMBL" id="KUG04110.1"/>
    </source>
</evidence>
<gene>
    <name evidence="1" type="ORF">ASZ90_018472</name>
</gene>
<accession>A0A0W8E657</accession>
<dbReference type="AlphaFoldDB" id="A0A0W8E657"/>
<dbReference type="EMBL" id="LNQE01001858">
    <property type="protein sequence ID" value="KUG04110.1"/>
    <property type="molecule type" value="Genomic_DNA"/>
</dbReference>
<organism evidence="1">
    <name type="scientific">hydrocarbon metagenome</name>
    <dbReference type="NCBI Taxonomy" id="938273"/>
    <lineage>
        <taxon>unclassified sequences</taxon>
        <taxon>metagenomes</taxon>
        <taxon>ecological metagenomes</taxon>
    </lineage>
</organism>
<comment type="caution">
    <text evidence="1">The sequence shown here is derived from an EMBL/GenBank/DDBJ whole genome shotgun (WGS) entry which is preliminary data.</text>
</comment>
<proteinExistence type="predicted"/>